<dbReference type="AlphaFoldDB" id="A0A182SWE9"/>
<evidence type="ECO:0000256" key="1">
    <source>
        <dbReference type="SAM" id="Phobius"/>
    </source>
</evidence>
<organism evidence="2 3">
    <name type="scientific">Anopheles maculatus</name>
    <dbReference type="NCBI Taxonomy" id="74869"/>
    <lineage>
        <taxon>Eukaryota</taxon>
        <taxon>Metazoa</taxon>
        <taxon>Ecdysozoa</taxon>
        <taxon>Arthropoda</taxon>
        <taxon>Hexapoda</taxon>
        <taxon>Insecta</taxon>
        <taxon>Pterygota</taxon>
        <taxon>Neoptera</taxon>
        <taxon>Endopterygota</taxon>
        <taxon>Diptera</taxon>
        <taxon>Nematocera</taxon>
        <taxon>Culicoidea</taxon>
        <taxon>Culicidae</taxon>
        <taxon>Anophelinae</taxon>
        <taxon>Anopheles</taxon>
        <taxon>Anopheles maculatus group</taxon>
    </lineage>
</organism>
<accession>A0A182SWE9</accession>
<dbReference type="VEuPathDB" id="VectorBase:AMAM014793"/>
<evidence type="ECO:0000313" key="2">
    <source>
        <dbReference type="EnsemblMetazoa" id="AMAM014793-PA"/>
    </source>
</evidence>
<sequence>MFPSAATALPSGISTRPFKPWRCIALCDGGSSMTMMTLKFSTPSHPGHQCRLGWPVFQSHGVWRRRQAAKSFRKTMLVVPVWSVSFLPWSLCVCGSRFSLFSRSLSLSLSLSPFLSFLVSSFCVFLHLLLTYPPIDLLTLWPHRNHNHTRGCICIVSYNHFCFPRRFIIPYNYV</sequence>
<reference evidence="3" key="1">
    <citation type="submission" date="2013-09" db="EMBL/GenBank/DDBJ databases">
        <title>The Genome Sequence of Anopheles maculatus species B.</title>
        <authorList>
            <consortium name="The Broad Institute Genomics Platform"/>
            <person name="Neafsey D.E."/>
            <person name="Besansky N."/>
            <person name="Howell P."/>
            <person name="Walton C."/>
            <person name="Young S.K."/>
            <person name="Zeng Q."/>
            <person name="Gargeya S."/>
            <person name="Fitzgerald M."/>
            <person name="Haas B."/>
            <person name="Abouelleil A."/>
            <person name="Allen A.W."/>
            <person name="Alvarado L."/>
            <person name="Arachchi H.M."/>
            <person name="Berlin A.M."/>
            <person name="Chapman S.B."/>
            <person name="Gainer-Dewar J."/>
            <person name="Goldberg J."/>
            <person name="Griggs A."/>
            <person name="Gujja S."/>
            <person name="Hansen M."/>
            <person name="Howarth C."/>
            <person name="Imamovic A."/>
            <person name="Ireland A."/>
            <person name="Larimer J."/>
            <person name="McCowan C."/>
            <person name="Murphy C."/>
            <person name="Pearson M."/>
            <person name="Poon T.W."/>
            <person name="Priest M."/>
            <person name="Roberts A."/>
            <person name="Saif S."/>
            <person name="Shea T."/>
            <person name="Sisk P."/>
            <person name="Sykes S."/>
            <person name="Wortman J."/>
            <person name="Nusbaum C."/>
            <person name="Birren B."/>
        </authorList>
    </citation>
    <scope>NUCLEOTIDE SEQUENCE [LARGE SCALE GENOMIC DNA]</scope>
    <source>
        <strain evidence="3">maculatus3</strain>
    </source>
</reference>
<feature type="transmembrane region" description="Helical" evidence="1">
    <location>
        <begin position="75"/>
        <end position="98"/>
    </location>
</feature>
<keyword evidence="1" id="KW-0812">Transmembrane</keyword>
<evidence type="ECO:0000313" key="3">
    <source>
        <dbReference type="Proteomes" id="UP000075901"/>
    </source>
</evidence>
<proteinExistence type="predicted"/>
<keyword evidence="3" id="KW-1185">Reference proteome</keyword>
<reference evidence="2" key="2">
    <citation type="submission" date="2020-05" db="UniProtKB">
        <authorList>
            <consortium name="EnsemblMetazoa"/>
        </authorList>
    </citation>
    <scope>IDENTIFICATION</scope>
    <source>
        <strain evidence="2">maculatus3</strain>
    </source>
</reference>
<keyword evidence="1" id="KW-1133">Transmembrane helix</keyword>
<dbReference type="EnsemblMetazoa" id="AMAM014793-RA">
    <property type="protein sequence ID" value="AMAM014793-PA"/>
    <property type="gene ID" value="AMAM014793"/>
</dbReference>
<name>A0A182SWE9_9DIPT</name>
<protein>
    <submittedName>
        <fullName evidence="2">Uncharacterized protein</fullName>
    </submittedName>
</protein>
<keyword evidence="1" id="KW-0472">Membrane</keyword>
<feature type="transmembrane region" description="Helical" evidence="1">
    <location>
        <begin position="110"/>
        <end position="130"/>
    </location>
</feature>
<dbReference type="Proteomes" id="UP000075901">
    <property type="component" value="Unassembled WGS sequence"/>
</dbReference>